<accession>A0A8S5Q604</accession>
<evidence type="ECO:0000313" key="1">
    <source>
        <dbReference type="EMBL" id="DAE13948.1"/>
    </source>
</evidence>
<dbReference type="Gene3D" id="2.40.30.200">
    <property type="match status" value="1"/>
</dbReference>
<dbReference type="EMBL" id="BK015573">
    <property type="protein sequence ID" value="DAE13948.1"/>
    <property type="molecule type" value="Genomic_DNA"/>
</dbReference>
<name>A0A8S5Q604_9CAUD</name>
<proteinExistence type="predicted"/>
<organism evidence="1">
    <name type="scientific">Siphoviridae sp. ctxrg1</name>
    <dbReference type="NCBI Taxonomy" id="2825741"/>
    <lineage>
        <taxon>Viruses</taxon>
        <taxon>Duplodnaviria</taxon>
        <taxon>Heunggongvirae</taxon>
        <taxon>Uroviricota</taxon>
        <taxon>Caudoviricetes</taxon>
    </lineage>
</organism>
<reference evidence="1" key="1">
    <citation type="journal article" date="2021" name="Proc. Natl. Acad. Sci. U.S.A.">
        <title>A Catalog of Tens of Thousands of Viruses from Human Metagenomes Reveals Hidden Associations with Chronic Diseases.</title>
        <authorList>
            <person name="Tisza M.J."/>
            <person name="Buck C.B."/>
        </authorList>
    </citation>
    <scope>NUCLEOTIDE SEQUENCE</scope>
    <source>
        <strain evidence="1">Ctxrg1</strain>
    </source>
</reference>
<sequence length="241" mass="28163">MITKYIIYNQLNTKELGLRLVDEIELESSSQTVDLIEIDGVNGAKIKDNKRLKVVERAFPFKIYDEKADIQNIINKLNDYLLNIEPKWYDFALSWDGEYLYKAYFYETFKIEGTLTSKKKCILNFKLHPIKYLKTGLNKITVTNGQILRNPERRKANPLIKLRGTGDINLNINSQIFRLKGVSGHIVIDCETQSAHWDNKEPQYDKVFTYPFPHLEIGDNRISWDNNSFVVEITPRWEALV</sequence>
<protein>
    <submittedName>
        <fullName evidence="1">Distal tail protein</fullName>
    </submittedName>
</protein>